<organism evidence="13 14">
    <name type="scientific">Coilia grayii</name>
    <name type="common">Gray's grenadier anchovy</name>
    <dbReference type="NCBI Taxonomy" id="363190"/>
    <lineage>
        <taxon>Eukaryota</taxon>
        <taxon>Metazoa</taxon>
        <taxon>Chordata</taxon>
        <taxon>Craniata</taxon>
        <taxon>Vertebrata</taxon>
        <taxon>Euteleostomi</taxon>
        <taxon>Actinopterygii</taxon>
        <taxon>Neopterygii</taxon>
        <taxon>Teleostei</taxon>
        <taxon>Clupei</taxon>
        <taxon>Clupeiformes</taxon>
        <taxon>Clupeoidei</taxon>
        <taxon>Engraulidae</taxon>
        <taxon>Coilinae</taxon>
        <taxon>Coilia</taxon>
    </lineage>
</organism>
<evidence type="ECO:0000313" key="14">
    <source>
        <dbReference type="Proteomes" id="UP001591681"/>
    </source>
</evidence>
<comment type="caution">
    <text evidence="13">The sequence shown here is derived from an EMBL/GenBank/DDBJ whole genome shotgun (WGS) entry which is preliminary data.</text>
</comment>
<keyword evidence="6 11" id="KW-0472">Membrane</keyword>
<accession>A0ABD1JX67</accession>
<reference evidence="13 14" key="1">
    <citation type="submission" date="2024-09" db="EMBL/GenBank/DDBJ databases">
        <title>A chromosome-level genome assembly of Gray's grenadier anchovy, Coilia grayii.</title>
        <authorList>
            <person name="Fu Z."/>
        </authorList>
    </citation>
    <scope>NUCLEOTIDE SEQUENCE [LARGE SCALE GENOMIC DNA]</scope>
    <source>
        <strain evidence="13">G4</strain>
        <tissue evidence="13">Muscle</tissue>
    </source>
</reference>
<evidence type="ECO:0000256" key="7">
    <source>
        <dbReference type="ARBA" id="ARBA00023157"/>
    </source>
</evidence>
<dbReference type="SMART" id="SM00409">
    <property type="entry name" value="IG"/>
    <property type="match status" value="1"/>
</dbReference>
<dbReference type="Proteomes" id="UP001591681">
    <property type="component" value="Unassembled WGS sequence"/>
</dbReference>
<evidence type="ECO:0000256" key="9">
    <source>
        <dbReference type="ARBA" id="ARBA00023180"/>
    </source>
</evidence>
<keyword evidence="3 11" id="KW-0812">Transmembrane</keyword>
<evidence type="ECO:0000256" key="4">
    <source>
        <dbReference type="ARBA" id="ARBA00022729"/>
    </source>
</evidence>
<keyword evidence="4" id="KW-0732">Signal</keyword>
<protein>
    <recommendedName>
        <fullName evidence="12">Ig-like domain-containing protein</fullName>
    </recommendedName>
</protein>
<keyword evidence="9" id="KW-0325">Glycoprotein</keyword>
<dbReference type="Gene3D" id="2.60.40.10">
    <property type="entry name" value="Immunoglobulins"/>
    <property type="match status" value="1"/>
</dbReference>
<evidence type="ECO:0000313" key="13">
    <source>
        <dbReference type="EMBL" id="KAL2091472.1"/>
    </source>
</evidence>
<keyword evidence="5 11" id="KW-1133">Transmembrane helix</keyword>
<dbReference type="InterPro" id="IPR013783">
    <property type="entry name" value="Ig-like_fold"/>
</dbReference>
<dbReference type="InterPro" id="IPR013106">
    <property type="entry name" value="Ig_V-set"/>
</dbReference>
<evidence type="ECO:0000256" key="8">
    <source>
        <dbReference type="ARBA" id="ARBA00023170"/>
    </source>
</evidence>
<name>A0ABD1JX67_9TELE</name>
<dbReference type="InterPro" id="IPR051713">
    <property type="entry name" value="T-cell_Activation_Regulation"/>
</dbReference>
<dbReference type="SUPFAM" id="SSF48726">
    <property type="entry name" value="Immunoglobulin"/>
    <property type="match status" value="1"/>
</dbReference>
<sequence length="218" mass="25136">MIVITKHSGEAVLLPCSCADVQDDPQDIRWLKEPGSHFIQEIYPETHKDYLDRVQVFYTDSPGNMSLLISHLTEKDKGIYRCEVFDFDSKIYRDITLQITGRTCGTKHVQLSEYNETQSPSYRFILVAVLLLLLLLGGAIFLYLRHERMINTHTHIHARTHTHIRTHTHTRSHTLEMICDFLQDDVTYTTVVHGRNPKAAQVRINPDDGTEYASVRTT</sequence>
<evidence type="ECO:0000259" key="12">
    <source>
        <dbReference type="PROSITE" id="PS50835"/>
    </source>
</evidence>
<dbReference type="PROSITE" id="PS50835">
    <property type="entry name" value="IG_LIKE"/>
    <property type="match status" value="1"/>
</dbReference>
<feature type="transmembrane region" description="Helical" evidence="11">
    <location>
        <begin position="122"/>
        <end position="144"/>
    </location>
</feature>
<keyword evidence="10" id="KW-0393">Immunoglobulin domain</keyword>
<dbReference type="Pfam" id="PF07686">
    <property type="entry name" value="V-set"/>
    <property type="match status" value="1"/>
</dbReference>
<keyword evidence="7" id="KW-1015">Disulfide bond</keyword>
<keyword evidence="8" id="KW-0675">Receptor</keyword>
<proteinExistence type="predicted"/>
<evidence type="ECO:0000256" key="1">
    <source>
        <dbReference type="ARBA" id="ARBA00004251"/>
    </source>
</evidence>
<dbReference type="PANTHER" id="PTHR25466:SF14">
    <property type="entry name" value="BUTYROPHILIN SUBFAMILY 2 MEMBER A2-LIKE-RELATED"/>
    <property type="match status" value="1"/>
</dbReference>
<feature type="domain" description="Ig-like" evidence="12">
    <location>
        <begin position="9"/>
        <end position="98"/>
    </location>
</feature>
<evidence type="ECO:0000256" key="5">
    <source>
        <dbReference type="ARBA" id="ARBA00022989"/>
    </source>
</evidence>
<evidence type="ECO:0000256" key="10">
    <source>
        <dbReference type="ARBA" id="ARBA00023319"/>
    </source>
</evidence>
<evidence type="ECO:0000256" key="2">
    <source>
        <dbReference type="ARBA" id="ARBA00022475"/>
    </source>
</evidence>
<dbReference type="AlphaFoldDB" id="A0ABD1JX67"/>
<evidence type="ECO:0000256" key="3">
    <source>
        <dbReference type="ARBA" id="ARBA00022692"/>
    </source>
</evidence>
<dbReference type="GO" id="GO:0005886">
    <property type="term" value="C:plasma membrane"/>
    <property type="evidence" value="ECO:0007669"/>
    <property type="project" value="UniProtKB-SubCell"/>
</dbReference>
<gene>
    <name evidence="13" type="ORF">ACEWY4_013735</name>
</gene>
<dbReference type="InterPro" id="IPR036179">
    <property type="entry name" value="Ig-like_dom_sf"/>
</dbReference>
<dbReference type="PANTHER" id="PTHR25466">
    <property type="entry name" value="T-LYMPHOCYTE ACTIVATION ANTIGEN"/>
    <property type="match status" value="1"/>
</dbReference>
<dbReference type="InterPro" id="IPR007110">
    <property type="entry name" value="Ig-like_dom"/>
</dbReference>
<evidence type="ECO:0000256" key="11">
    <source>
        <dbReference type="SAM" id="Phobius"/>
    </source>
</evidence>
<comment type="subcellular location">
    <subcellularLocation>
        <location evidence="1">Cell membrane</location>
        <topology evidence="1">Single-pass type I membrane protein</topology>
    </subcellularLocation>
</comment>
<dbReference type="EMBL" id="JBHFQA010000011">
    <property type="protein sequence ID" value="KAL2091472.1"/>
    <property type="molecule type" value="Genomic_DNA"/>
</dbReference>
<keyword evidence="2" id="KW-1003">Cell membrane</keyword>
<keyword evidence="14" id="KW-1185">Reference proteome</keyword>
<dbReference type="InterPro" id="IPR003599">
    <property type="entry name" value="Ig_sub"/>
</dbReference>
<evidence type="ECO:0000256" key="6">
    <source>
        <dbReference type="ARBA" id="ARBA00023136"/>
    </source>
</evidence>